<feature type="chain" id="PRO_5045934142" evidence="1">
    <location>
        <begin position="31"/>
        <end position="100"/>
    </location>
</feature>
<protein>
    <submittedName>
        <fullName evidence="2">Uncharacterized protein</fullName>
    </submittedName>
</protein>
<proteinExistence type="predicted"/>
<name>A0ABX7WWR2_9GAMM</name>
<dbReference type="EMBL" id="CP072801">
    <property type="protein sequence ID" value="QTR48234.1"/>
    <property type="molecule type" value="Genomic_DNA"/>
</dbReference>
<dbReference type="RefSeq" id="WP_210224446.1">
    <property type="nucleotide sequence ID" value="NZ_CP072801.1"/>
</dbReference>
<keyword evidence="3" id="KW-1185">Reference proteome</keyword>
<feature type="signal peptide" evidence="1">
    <location>
        <begin position="1"/>
        <end position="30"/>
    </location>
</feature>
<evidence type="ECO:0000313" key="2">
    <source>
        <dbReference type="EMBL" id="QTR48234.1"/>
    </source>
</evidence>
<evidence type="ECO:0000313" key="3">
    <source>
        <dbReference type="Proteomes" id="UP000672039"/>
    </source>
</evidence>
<gene>
    <name evidence="2" type="ORF">J9253_10100</name>
</gene>
<sequence length="100" mass="10811">MDFKKSMLAALCSVMVAGVATTMLPGIAKAADSERKISLKRSNPNEPIGRDAVLSKVKSTFKGRVLSVQEKPLPGYPDCHVVRMLSLEGEYLTIKIACSD</sequence>
<reference evidence="2 3" key="1">
    <citation type="submission" date="2021-04" db="EMBL/GenBank/DDBJ databases">
        <title>Genomics, taxonomy and metabolism of representatives of sulfur bacteria of the genus Thiothrix: Thiothrix fructosivorans QT, Thiothrix unzii A1T and three new species, Thiothrix subterranea sp. nov., Thiothrix litoralis sp. nov. and 'Candidatus Thiothrix anitrata' sp. nov.</title>
        <authorList>
            <person name="Ravin N.V."/>
            <person name="Smolyakov D."/>
            <person name="Rudenko T.S."/>
            <person name="Mardanov A.V."/>
            <person name="Beletsky A.V."/>
            <person name="Markov N.D."/>
            <person name="Fomenkov A.I."/>
            <person name="Roberts R.J."/>
            <person name="Karnachuk O.V."/>
            <person name="Novikov A."/>
            <person name="Grabovich M.Y."/>
        </authorList>
    </citation>
    <scope>NUCLEOTIDE SEQUENCE [LARGE SCALE GENOMIC DNA]</scope>
    <source>
        <strain evidence="2 3">AS</strain>
    </source>
</reference>
<organism evidence="2 3">
    <name type="scientific">Thiothrix litoralis</name>
    <dbReference type="NCBI Taxonomy" id="2891210"/>
    <lineage>
        <taxon>Bacteria</taxon>
        <taxon>Pseudomonadati</taxon>
        <taxon>Pseudomonadota</taxon>
        <taxon>Gammaproteobacteria</taxon>
        <taxon>Thiotrichales</taxon>
        <taxon>Thiotrichaceae</taxon>
        <taxon>Thiothrix</taxon>
    </lineage>
</organism>
<keyword evidence="1" id="KW-0732">Signal</keyword>
<evidence type="ECO:0000256" key="1">
    <source>
        <dbReference type="SAM" id="SignalP"/>
    </source>
</evidence>
<accession>A0ABX7WWR2</accession>
<dbReference type="Proteomes" id="UP000672039">
    <property type="component" value="Chromosome"/>
</dbReference>